<dbReference type="GO" id="GO:0008137">
    <property type="term" value="F:NADH dehydrogenase (ubiquinone) activity"/>
    <property type="evidence" value="ECO:0007669"/>
    <property type="project" value="UniProtKB-EC"/>
</dbReference>
<dbReference type="EC" id="7.1.1.2" evidence="3"/>
<proteinExistence type="inferred from homology"/>
<evidence type="ECO:0000256" key="1">
    <source>
        <dbReference type="ARBA" id="ARBA00004225"/>
    </source>
</evidence>
<comment type="catalytic activity">
    <reaction evidence="15">
        <text>a ubiquinone + NADH + 5 H(+)(in) = a ubiquinol + NAD(+) + 4 H(+)(out)</text>
        <dbReference type="Rhea" id="RHEA:29091"/>
        <dbReference type="Rhea" id="RHEA-COMP:9565"/>
        <dbReference type="Rhea" id="RHEA-COMP:9566"/>
        <dbReference type="ChEBI" id="CHEBI:15378"/>
        <dbReference type="ChEBI" id="CHEBI:16389"/>
        <dbReference type="ChEBI" id="CHEBI:17976"/>
        <dbReference type="ChEBI" id="CHEBI:57540"/>
        <dbReference type="ChEBI" id="CHEBI:57945"/>
        <dbReference type="EC" id="7.1.1.2"/>
    </reaction>
</comment>
<evidence type="ECO:0000256" key="11">
    <source>
        <dbReference type="ARBA" id="ARBA00023027"/>
    </source>
</evidence>
<feature type="transmembrane region" description="Helical" evidence="16">
    <location>
        <begin position="43"/>
        <end position="63"/>
    </location>
</feature>
<comment type="subcellular location">
    <subcellularLocation>
        <location evidence="1">Mitochondrion membrane</location>
        <topology evidence="1">Multi-pass membrane protein</topology>
    </subcellularLocation>
</comment>
<feature type="transmembrane region" description="Helical" evidence="16">
    <location>
        <begin position="117"/>
        <end position="137"/>
    </location>
</feature>
<evidence type="ECO:0000256" key="10">
    <source>
        <dbReference type="ARBA" id="ARBA00022989"/>
    </source>
</evidence>
<reference evidence="17" key="1">
    <citation type="submission" date="2012-06" db="EMBL/GenBank/DDBJ databases">
        <title>Mitogenomics of the Coleoptera under dense taxon sampling.</title>
        <authorList>
            <person name="Timmermans M.J.T.N."/>
            <person name="Lim J."/>
            <person name="Dodsworth S."/>
            <person name="Haran J."/>
            <person name="Ahrens D."/>
            <person name="Bocak L."/>
            <person name="London A."/>
            <person name="Culverwell L."/>
            <person name="Vogler A.P."/>
        </authorList>
    </citation>
    <scope>NUCLEOTIDE SEQUENCE</scope>
</reference>
<accession>A0A0S2MRT2</accession>
<evidence type="ECO:0000256" key="5">
    <source>
        <dbReference type="ARBA" id="ARBA00022448"/>
    </source>
</evidence>
<dbReference type="EMBL" id="JX412830">
    <property type="protein sequence ID" value="ALO77346.1"/>
    <property type="molecule type" value="Genomic_DNA"/>
</dbReference>
<dbReference type="InterPro" id="IPR050269">
    <property type="entry name" value="ComplexI_Subunit6"/>
</dbReference>
<dbReference type="PANTHER" id="PTHR11435">
    <property type="entry name" value="NADH UBIQUINONE OXIDOREDUCTASE SUBUNIT ND6"/>
    <property type="match status" value="1"/>
</dbReference>
<organism evidence="17">
    <name type="scientific">Chirotenon longimanus</name>
    <dbReference type="NCBI Taxonomy" id="1205658"/>
    <lineage>
        <taxon>Eukaryota</taxon>
        <taxon>Metazoa</taxon>
        <taxon>Ecdysozoa</taxon>
        <taxon>Arthropoda</taxon>
        <taxon>Hexapoda</taxon>
        <taxon>Insecta</taxon>
        <taxon>Pterygota</taxon>
        <taxon>Neoptera</taxon>
        <taxon>Endopterygota</taxon>
        <taxon>Coleoptera</taxon>
        <taxon>Polyphaga</taxon>
        <taxon>Cucujiformia</taxon>
        <taxon>Anthribidae</taxon>
        <taxon>Anthribinae</taxon>
        <taxon>Ecelonerini</taxon>
        <taxon>Chirotenon</taxon>
    </lineage>
</organism>
<geneLocation type="mitochondrion" evidence="17"/>
<keyword evidence="10 16" id="KW-1133">Transmembrane helix</keyword>
<evidence type="ECO:0000256" key="8">
    <source>
        <dbReference type="ARBA" id="ARBA00022967"/>
    </source>
</evidence>
<evidence type="ECO:0000256" key="13">
    <source>
        <dbReference type="ARBA" id="ARBA00023136"/>
    </source>
</evidence>
<name>A0A0S2MRT2_9CUCU</name>
<keyword evidence="8" id="KW-1278">Translocase</keyword>
<evidence type="ECO:0000256" key="14">
    <source>
        <dbReference type="ARBA" id="ARBA00031019"/>
    </source>
</evidence>
<gene>
    <name evidence="17" type="primary">nad6</name>
</gene>
<evidence type="ECO:0000256" key="9">
    <source>
        <dbReference type="ARBA" id="ARBA00022982"/>
    </source>
</evidence>
<protein>
    <recommendedName>
        <fullName evidence="4">NADH-ubiquinone oxidoreductase chain 6</fullName>
        <ecNumber evidence="3">7.1.1.2</ecNumber>
    </recommendedName>
    <alternativeName>
        <fullName evidence="14">NADH dehydrogenase subunit 6</fullName>
    </alternativeName>
</protein>
<keyword evidence="12 17" id="KW-0496">Mitochondrion</keyword>
<dbReference type="AlphaFoldDB" id="A0A0S2MRT2"/>
<evidence type="ECO:0000256" key="6">
    <source>
        <dbReference type="ARBA" id="ARBA00022660"/>
    </source>
</evidence>
<sequence>MIFMMFFLSSMFMFLKHPLSLGLTLLLQTILVALISGLLNSSFWFSYIIFLILVGGLMILFIYMTSVASNEKFKFSFKMSWIFIVSITFLIILENSPENNCSNFILTLNKYFNSNTYLTFLFMIFYLLFSLIVVMSLSKHQGPLRKLT</sequence>
<keyword evidence="6" id="KW-0679">Respiratory chain</keyword>
<keyword evidence="7 16" id="KW-0812">Transmembrane</keyword>
<keyword evidence="11" id="KW-0520">NAD</keyword>
<evidence type="ECO:0000256" key="12">
    <source>
        <dbReference type="ARBA" id="ARBA00023128"/>
    </source>
</evidence>
<dbReference type="PANTHER" id="PTHR11435:SF1">
    <property type="entry name" value="NADH-UBIQUINONE OXIDOREDUCTASE CHAIN 6"/>
    <property type="match status" value="1"/>
</dbReference>
<comment type="similarity">
    <text evidence="2">Belongs to the complex I subunit 6 family.</text>
</comment>
<evidence type="ECO:0000256" key="2">
    <source>
        <dbReference type="ARBA" id="ARBA00005698"/>
    </source>
</evidence>
<keyword evidence="5" id="KW-0813">Transport</keyword>
<evidence type="ECO:0000256" key="16">
    <source>
        <dbReference type="SAM" id="Phobius"/>
    </source>
</evidence>
<feature type="transmembrane region" description="Helical" evidence="16">
    <location>
        <begin position="75"/>
        <end position="93"/>
    </location>
</feature>
<evidence type="ECO:0000256" key="4">
    <source>
        <dbReference type="ARBA" id="ARBA00021095"/>
    </source>
</evidence>
<keyword evidence="13 16" id="KW-0472">Membrane</keyword>
<evidence type="ECO:0000256" key="15">
    <source>
        <dbReference type="ARBA" id="ARBA00049551"/>
    </source>
</evidence>
<keyword evidence="9" id="KW-0249">Electron transport</keyword>
<evidence type="ECO:0000256" key="3">
    <source>
        <dbReference type="ARBA" id="ARBA00012944"/>
    </source>
</evidence>
<evidence type="ECO:0000256" key="7">
    <source>
        <dbReference type="ARBA" id="ARBA00022692"/>
    </source>
</evidence>
<dbReference type="GO" id="GO:0031966">
    <property type="term" value="C:mitochondrial membrane"/>
    <property type="evidence" value="ECO:0007669"/>
    <property type="project" value="UniProtKB-SubCell"/>
</dbReference>
<evidence type="ECO:0000313" key="17">
    <source>
        <dbReference type="EMBL" id="ALO77346.1"/>
    </source>
</evidence>